<dbReference type="SUPFAM" id="SSF53448">
    <property type="entry name" value="Nucleotide-diphospho-sugar transferases"/>
    <property type="match status" value="1"/>
</dbReference>
<dbReference type="CDD" id="cd04186">
    <property type="entry name" value="GT_2_like_c"/>
    <property type="match status" value="1"/>
</dbReference>
<dbReference type="RefSeq" id="WP_128630156.1">
    <property type="nucleotide sequence ID" value="NZ_RRCN01000001.1"/>
</dbReference>
<dbReference type="InterPro" id="IPR029044">
    <property type="entry name" value="Nucleotide-diphossugar_trans"/>
</dbReference>
<reference evidence="2 3" key="1">
    <citation type="submission" date="2018-11" db="EMBL/GenBank/DDBJ databases">
        <title>Genome sequencing of Paenibacillus sp. KCOM 3021 (= ChDC PVNT-B20).</title>
        <authorList>
            <person name="Kook J.-K."/>
            <person name="Park S.-N."/>
            <person name="Lim Y.K."/>
        </authorList>
    </citation>
    <scope>NUCLEOTIDE SEQUENCE [LARGE SCALE GENOMIC DNA]</scope>
    <source>
        <strain evidence="2 3">KCOM 3021</strain>
    </source>
</reference>
<keyword evidence="3" id="KW-1185">Reference proteome</keyword>
<dbReference type="InterPro" id="IPR029063">
    <property type="entry name" value="SAM-dependent_MTases_sf"/>
</dbReference>
<sequence length="598" mass="68301">MKTLTSIIILTYNQLDYTKQCIDSIRKYTAAGTYELIVIDNKSTDGTPEWLSQQHDILAVLNDRNEGFPKGCNQGIALAKGENVLLLNNDVIVTPRWLELLVESLYSDERIAAVGPVTNSMSNFQQIEVPYKTIEEMFIFADQFNGSNPNVTEFQEAYEYRLRLMGYCLLIKKQVIDQIGLLDERFTPGNFEDDDFSFRMIEAGYYLVLCKNVFIHHYGSVSFGAKNEKYMALMNSNKQKFVEKWGFEPGRSSLIRNDIIQLLSPFDRNAVIRVLELGCLCGGTLMGIKGKFKNAELHGIEENKAAAAMASNFASVKTANIEERIPDYPANYFDYIILADTLEHLQEPWEVLKNLSGLLKPSGKIVASIPNFMHYSILREVLYGRGIYKEAGVVDRSQLRLFTQKDIKAMFTNAGFLNLRLYGETGSINDLDQQFVDELVKLAGPSLREQYETKKYQIEANSPNFDNYITDLVDRLSLDMENEEDLLKLLDNACDGNLTSEQTIKIIDSLSCNRIEYANKLAFFFYNNGLFNMVIPLLQYAIQLDSNDENSLYNLGYILFKANEYELALHYLDQIQNKDEDICQLMDEIRRGSILCNQ</sequence>
<comment type="caution">
    <text evidence="2">The sequence shown here is derived from an EMBL/GenBank/DDBJ whole genome shotgun (WGS) entry which is preliminary data.</text>
</comment>
<proteinExistence type="predicted"/>
<protein>
    <submittedName>
        <fullName evidence="2">Glycosyltransferase</fullName>
    </submittedName>
</protein>
<name>A0A3P3TWV9_9BACL</name>
<gene>
    <name evidence="2" type="ORF">EHV15_04340</name>
</gene>
<accession>A0A3P3TWV9</accession>
<dbReference type="PANTHER" id="PTHR43179">
    <property type="entry name" value="RHAMNOSYLTRANSFERASE WBBL"/>
    <property type="match status" value="1"/>
</dbReference>
<evidence type="ECO:0000259" key="1">
    <source>
        <dbReference type="Pfam" id="PF00535"/>
    </source>
</evidence>
<dbReference type="GO" id="GO:0016740">
    <property type="term" value="F:transferase activity"/>
    <property type="evidence" value="ECO:0007669"/>
    <property type="project" value="UniProtKB-KW"/>
</dbReference>
<dbReference type="PANTHER" id="PTHR43179:SF7">
    <property type="entry name" value="RHAMNOSYLTRANSFERASE WBBL"/>
    <property type="match status" value="1"/>
</dbReference>
<dbReference type="CDD" id="cd02440">
    <property type="entry name" value="AdoMet_MTases"/>
    <property type="match status" value="1"/>
</dbReference>
<dbReference type="AlphaFoldDB" id="A0A3P3TWV9"/>
<dbReference type="Gene3D" id="3.40.50.150">
    <property type="entry name" value="Vaccinia Virus protein VP39"/>
    <property type="match status" value="1"/>
</dbReference>
<dbReference type="InterPro" id="IPR019734">
    <property type="entry name" value="TPR_rpt"/>
</dbReference>
<dbReference type="OrthoDB" id="8936324at2"/>
<dbReference type="InterPro" id="IPR011990">
    <property type="entry name" value="TPR-like_helical_dom_sf"/>
</dbReference>
<dbReference type="Gene3D" id="3.90.550.10">
    <property type="entry name" value="Spore Coat Polysaccharide Biosynthesis Protein SpsA, Chain A"/>
    <property type="match status" value="1"/>
</dbReference>
<dbReference type="EMBL" id="RRCN01000001">
    <property type="protein sequence ID" value="RRJ62264.1"/>
    <property type="molecule type" value="Genomic_DNA"/>
</dbReference>
<keyword evidence="2" id="KW-0808">Transferase</keyword>
<evidence type="ECO:0000313" key="2">
    <source>
        <dbReference type="EMBL" id="RRJ62264.1"/>
    </source>
</evidence>
<dbReference type="Gene3D" id="1.25.40.10">
    <property type="entry name" value="Tetratricopeptide repeat domain"/>
    <property type="match status" value="1"/>
</dbReference>
<dbReference type="SMART" id="SM00028">
    <property type="entry name" value="TPR"/>
    <property type="match status" value="2"/>
</dbReference>
<evidence type="ECO:0000313" key="3">
    <source>
        <dbReference type="Proteomes" id="UP000267017"/>
    </source>
</evidence>
<dbReference type="Pfam" id="PF00535">
    <property type="entry name" value="Glycos_transf_2"/>
    <property type="match status" value="1"/>
</dbReference>
<dbReference type="SUPFAM" id="SSF53335">
    <property type="entry name" value="S-adenosyl-L-methionine-dependent methyltransferases"/>
    <property type="match status" value="1"/>
</dbReference>
<dbReference type="Proteomes" id="UP000267017">
    <property type="component" value="Unassembled WGS sequence"/>
</dbReference>
<feature type="domain" description="Glycosyltransferase 2-like" evidence="1">
    <location>
        <begin position="6"/>
        <end position="149"/>
    </location>
</feature>
<dbReference type="Pfam" id="PF13489">
    <property type="entry name" value="Methyltransf_23"/>
    <property type="match status" value="1"/>
</dbReference>
<organism evidence="2 3">
    <name type="scientific">Paenibacillus oralis</name>
    <dbReference type="NCBI Taxonomy" id="2490856"/>
    <lineage>
        <taxon>Bacteria</taxon>
        <taxon>Bacillati</taxon>
        <taxon>Bacillota</taxon>
        <taxon>Bacilli</taxon>
        <taxon>Bacillales</taxon>
        <taxon>Paenibacillaceae</taxon>
        <taxon>Paenibacillus</taxon>
    </lineage>
</organism>
<dbReference type="InterPro" id="IPR001173">
    <property type="entry name" value="Glyco_trans_2-like"/>
</dbReference>
<dbReference type="SUPFAM" id="SSF48452">
    <property type="entry name" value="TPR-like"/>
    <property type="match status" value="1"/>
</dbReference>